<dbReference type="SUPFAM" id="SSF109709">
    <property type="entry name" value="KorB DNA-binding domain-like"/>
    <property type="match status" value="1"/>
</dbReference>
<dbReference type="Gene3D" id="1.10.10.2830">
    <property type="match status" value="1"/>
</dbReference>
<keyword evidence="6" id="KW-1185">Reference proteome</keyword>
<keyword evidence="2" id="KW-0175">Coiled coil</keyword>
<dbReference type="GO" id="GO:0003677">
    <property type="term" value="F:DNA binding"/>
    <property type="evidence" value="ECO:0007669"/>
    <property type="project" value="InterPro"/>
</dbReference>
<evidence type="ECO:0000259" key="4">
    <source>
        <dbReference type="SMART" id="SM00470"/>
    </source>
</evidence>
<proteinExistence type="inferred from homology"/>
<dbReference type="STRING" id="1332080.ATN00_07190"/>
<name>A0A0S3F442_9SPHN</name>
<feature type="coiled-coil region" evidence="2">
    <location>
        <begin position="303"/>
        <end position="330"/>
    </location>
</feature>
<feature type="compositionally biased region" description="Acidic residues" evidence="3">
    <location>
        <begin position="389"/>
        <end position="417"/>
    </location>
</feature>
<dbReference type="SUPFAM" id="SSF110849">
    <property type="entry name" value="ParB/Sulfiredoxin"/>
    <property type="match status" value="1"/>
</dbReference>
<protein>
    <submittedName>
        <fullName evidence="5">Chromosome partitioning protein ParB</fullName>
    </submittedName>
</protein>
<dbReference type="CDD" id="cd16406">
    <property type="entry name" value="ParB_N_like"/>
    <property type="match status" value="1"/>
</dbReference>
<dbReference type="Proteomes" id="UP000056968">
    <property type="component" value="Chromosome"/>
</dbReference>
<organism evidence="5 6">
    <name type="scientific">Sphingobium baderi</name>
    <dbReference type="NCBI Taxonomy" id="1332080"/>
    <lineage>
        <taxon>Bacteria</taxon>
        <taxon>Pseudomonadati</taxon>
        <taxon>Pseudomonadota</taxon>
        <taxon>Alphaproteobacteria</taxon>
        <taxon>Sphingomonadales</taxon>
        <taxon>Sphingomonadaceae</taxon>
        <taxon>Sphingobium</taxon>
    </lineage>
</organism>
<sequence>MSQTPIPVPAANLTKSPVNVRTRSDAEADAELEASILAHGLIQNLVGVPVSRKKGHYRITAGGRRLDAVHRLIEKGSLPADHAIPVLVLDNAKDGREVSLVENFERLPMGPGEECRAFRDIIEVEGKTAADVAKRFGLTERFVMGRLRLANLAEPIFEALENGEITLDVAKAYCTTADSARQKAIWDMLSDSYCGHSVSEIRRRIKDYSYRGNDPRVLLVGRDAYAAAGGRIEDADLYSNADDERWIDTHIVDELAMMKLAAEADILREREGFAEVRPVANTRVPYMDTYALTPLPVEAPALSEEQEQRKLEIEDELAELETELEHEDYEPDEEDQNRYNALQTELSSIVEREPVVDAEQKASALAYLVIGPDGQPHIHQELFVAPVATDDEGEEDEEASLEDDEADGEVTADEAGEDEARNSGPVMSQRLREMLAMMKTELLAVHVASNPAFALDLGTFIMVDCECRFSSFDIPSDLRASAPARLLADFKPETAAAGEWTKLDEALDRSWVNHQAIADRYDAFCGLPDEARAAWLGWAIARTLQAVPIGRREATFLDHLGTKLGIDVAAWWRPTALTYFDKLTKPAILSLFQEIGGLELQSRYAGSKKHDLSASAERLFGGDVIIEPEIKERALAWLPEAMRFGPAEIAGEPEETHDDHDTSPAGIVDADNDDQISQAA</sequence>
<feature type="region of interest" description="Disordered" evidence="3">
    <location>
        <begin position="389"/>
        <end position="426"/>
    </location>
</feature>
<dbReference type="GO" id="GO:0005694">
    <property type="term" value="C:chromosome"/>
    <property type="evidence" value="ECO:0007669"/>
    <property type="project" value="TreeGrafter"/>
</dbReference>
<dbReference type="NCBIfam" id="TIGR00180">
    <property type="entry name" value="parB_part"/>
    <property type="match status" value="1"/>
</dbReference>
<evidence type="ECO:0000313" key="6">
    <source>
        <dbReference type="Proteomes" id="UP000056968"/>
    </source>
</evidence>
<dbReference type="PANTHER" id="PTHR33375">
    <property type="entry name" value="CHROMOSOME-PARTITIONING PROTEIN PARB-RELATED"/>
    <property type="match status" value="1"/>
</dbReference>
<dbReference type="Pfam" id="PF17762">
    <property type="entry name" value="HTH_ParB"/>
    <property type="match status" value="1"/>
</dbReference>
<evidence type="ECO:0000256" key="1">
    <source>
        <dbReference type="ARBA" id="ARBA00006295"/>
    </source>
</evidence>
<dbReference type="AlphaFoldDB" id="A0A0S3F442"/>
<dbReference type="InterPro" id="IPR003115">
    <property type="entry name" value="ParB_N"/>
</dbReference>
<dbReference type="Pfam" id="PF02195">
    <property type="entry name" value="ParB_N"/>
    <property type="match status" value="1"/>
</dbReference>
<comment type="similarity">
    <text evidence="1">Belongs to the ParB family.</text>
</comment>
<dbReference type="GO" id="GO:0007059">
    <property type="term" value="P:chromosome segregation"/>
    <property type="evidence" value="ECO:0007669"/>
    <property type="project" value="TreeGrafter"/>
</dbReference>
<dbReference type="Gene3D" id="3.90.1530.30">
    <property type="match status" value="1"/>
</dbReference>
<dbReference type="OrthoDB" id="9813122at2"/>
<dbReference type="RefSeq" id="WP_062063527.1">
    <property type="nucleotide sequence ID" value="NZ_CP013264.1"/>
</dbReference>
<dbReference type="InterPro" id="IPR036086">
    <property type="entry name" value="ParB/Sulfiredoxin_sf"/>
</dbReference>
<dbReference type="InterPro" id="IPR004437">
    <property type="entry name" value="ParB/RepB/Spo0J"/>
</dbReference>
<feature type="region of interest" description="Disordered" evidence="3">
    <location>
        <begin position="646"/>
        <end position="680"/>
    </location>
</feature>
<dbReference type="SMART" id="SM00470">
    <property type="entry name" value="ParB"/>
    <property type="match status" value="1"/>
</dbReference>
<reference evidence="5 6" key="1">
    <citation type="submission" date="2015-11" db="EMBL/GenBank/DDBJ databases">
        <title>A Two-component Flavoprotein Monooxygenase System MeaXY Responsible for para-Hydroxylation of 2-Methyl-6-ethylaniline and 2,6-Diethylaniline in Sphingobium baderi DE-13.</title>
        <authorList>
            <person name="Cheng M."/>
            <person name="Meng Q."/>
            <person name="Yang Y."/>
            <person name="Chu C."/>
            <person name="Yan X."/>
            <person name="He J."/>
            <person name="Li S."/>
        </authorList>
    </citation>
    <scope>NUCLEOTIDE SEQUENCE [LARGE SCALE GENOMIC DNA]</scope>
    <source>
        <strain evidence="5 6">DE-13</strain>
    </source>
</reference>
<dbReference type="InterPro" id="IPR041468">
    <property type="entry name" value="HTH_ParB/Spo0J"/>
</dbReference>
<accession>A0A0S3F442</accession>
<feature type="domain" description="ParB-like N-terminal" evidence="4">
    <location>
        <begin position="6"/>
        <end position="104"/>
    </location>
</feature>
<dbReference type="PANTHER" id="PTHR33375:SF7">
    <property type="entry name" value="CHROMOSOME 2-PARTITIONING PROTEIN PARB-RELATED"/>
    <property type="match status" value="1"/>
</dbReference>
<dbReference type="InterPro" id="IPR050336">
    <property type="entry name" value="Chromosome_partition/occlusion"/>
</dbReference>
<evidence type="ECO:0000256" key="2">
    <source>
        <dbReference type="SAM" id="Coils"/>
    </source>
</evidence>
<evidence type="ECO:0000313" key="5">
    <source>
        <dbReference type="EMBL" id="ALR22451.1"/>
    </source>
</evidence>
<dbReference type="EMBL" id="CP013264">
    <property type="protein sequence ID" value="ALR22451.1"/>
    <property type="molecule type" value="Genomic_DNA"/>
</dbReference>
<gene>
    <name evidence="5" type="ORF">ATN00_07190</name>
</gene>
<dbReference type="KEGG" id="sbd:ATN00_07190"/>
<evidence type="ECO:0000256" key="3">
    <source>
        <dbReference type="SAM" id="MobiDB-lite"/>
    </source>
</evidence>